<evidence type="ECO:0000313" key="2">
    <source>
        <dbReference type="Proteomes" id="UP000190951"/>
    </source>
</evidence>
<dbReference type="Proteomes" id="UP000190951">
    <property type="component" value="Chromosome"/>
</dbReference>
<sequence>MGRINKFIKKMLLIVIMFFVVSGNCVVQARAGGGGSSGGSGGSGGASHTSAGGAGHYRGRSNPVFDILYLVSFVLIGSGGAIVIKIKRGKKELQSISAIRDLAIDDDNWKYEEIKEDVEDAFYNIQKAWMERNQDLAKEYMSEDLYNRHKTKTEWMSVRHEKNILKNVHLISSEPMGLEDYEGIDNDILWMLIRAKAVDYTINEDTNKVIQGQAHTSTKFEEYWKFIRVETRWVADDIRQIDQIDDLSFFKIDVHNKKEN</sequence>
<keyword evidence="2" id="KW-1185">Reference proteome</keyword>
<dbReference type="InterPro" id="IPR007379">
    <property type="entry name" value="Tim44-like_dom"/>
</dbReference>
<dbReference type="Pfam" id="PF04280">
    <property type="entry name" value="Tim44"/>
    <property type="match status" value="1"/>
</dbReference>
<dbReference type="SUPFAM" id="SSF54427">
    <property type="entry name" value="NTF2-like"/>
    <property type="match status" value="1"/>
</dbReference>
<gene>
    <name evidence="1" type="ORF">CROST_012760</name>
</gene>
<accession>A0A1S8L6Z5</accession>
<dbReference type="AlphaFoldDB" id="A0A1S8L6Z5"/>
<dbReference type="KEGG" id="crw:CROST_012760"/>
<evidence type="ECO:0000313" key="1">
    <source>
        <dbReference type="EMBL" id="URZ10566.1"/>
    </source>
</evidence>
<dbReference type="Gene3D" id="3.10.450.240">
    <property type="match status" value="1"/>
</dbReference>
<name>A0A1S8L6Z5_9CLOT</name>
<protein>
    <submittedName>
        <fullName evidence="1">Uncharacterized protein</fullName>
    </submittedName>
</protein>
<proteinExistence type="predicted"/>
<reference evidence="1 2" key="1">
    <citation type="submission" date="2022-04" db="EMBL/GenBank/DDBJ databases">
        <title>Genome sequence of C. roseum typestrain.</title>
        <authorList>
            <person name="Poehlein A."/>
            <person name="Schoch T."/>
            <person name="Duerre P."/>
            <person name="Daniel R."/>
        </authorList>
    </citation>
    <scope>NUCLEOTIDE SEQUENCE [LARGE SCALE GENOMIC DNA]</scope>
    <source>
        <strain evidence="1 2">DSM 7320</strain>
    </source>
</reference>
<dbReference type="SMART" id="SM00978">
    <property type="entry name" value="Tim44"/>
    <property type="match status" value="1"/>
</dbReference>
<dbReference type="STRING" id="84029.CROST_21050"/>
<dbReference type="RefSeq" id="WP_077850609.1">
    <property type="nucleotide sequence ID" value="NZ_CP096983.1"/>
</dbReference>
<dbReference type="EMBL" id="CP096983">
    <property type="protein sequence ID" value="URZ10566.1"/>
    <property type="molecule type" value="Genomic_DNA"/>
</dbReference>
<organism evidence="1 2">
    <name type="scientific">Clostridium felsineum</name>
    <dbReference type="NCBI Taxonomy" id="36839"/>
    <lineage>
        <taxon>Bacteria</taxon>
        <taxon>Bacillati</taxon>
        <taxon>Bacillota</taxon>
        <taxon>Clostridia</taxon>
        <taxon>Eubacteriales</taxon>
        <taxon>Clostridiaceae</taxon>
        <taxon>Clostridium</taxon>
    </lineage>
</organism>
<dbReference type="InterPro" id="IPR032710">
    <property type="entry name" value="NTF2-like_dom_sf"/>
</dbReference>